<name>A0AAD7ZUF4_DIPPU</name>
<feature type="region of interest" description="Disordered" evidence="1">
    <location>
        <begin position="967"/>
        <end position="997"/>
    </location>
</feature>
<evidence type="ECO:0000313" key="2">
    <source>
        <dbReference type="EMBL" id="KAJ9586666.1"/>
    </source>
</evidence>
<feature type="compositionally biased region" description="Pro residues" evidence="1">
    <location>
        <begin position="656"/>
        <end position="669"/>
    </location>
</feature>
<feature type="compositionally biased region" description="Polar residues" evidence="1">
    <location>
        <begin position="886"/>
        <end position="906"/>
    </location>
</feature>
<protein>
    <submittedName>
        <fullName evidence="2">Uncharacterized protein</fullName>
    </submittedName>
</protein>
<dbReference type="GO" id="GO:0005938">
    <property type="term" value="C:cell cortex"/>
    <property type="evidence" value="ECO:0007669"/>
    <property type="project" value="TreeGrafter"/>
</dbReference>
<feature type="region of interest" description="Disordered" evidence="1">
    <location>
        <begin position="23"/>
        <end position="45"/>
    </location>
</feature>
<dbReference type="AlphaFoldDB" id="A0AAD7ZUF4"/>
<dbReference type="EMBL" id="JASPKZ010006854">
    <property type="protein sequence ID" value="KAJ9586666.1"/>
    <property type="molecule type" value="Genomic_DNA"/>
</dbReference>
<sequence>MLAKRFAPTLLGIPEEDQLQQESTVGSVYGGRSSKHGSFRSISLKRENSRRRGCPGCALEMNGFPTIQEQSSACQSCTPISAAENKQHSIRKWLEDVPVGKTSSFKSSDVLLQNDANSLVSKPAGIKTPVTRSSHKGRAPAIPTQEELPKRNKAIDSAILAVHKELEVKTNSSKMIPAPPPPPISVLTESQHFKDRNNKLTAVKSVSCPPPPPLPSPTKSEEIRFNSTPKIKKKSGEPPVTKQLMDAVQELVGQRGLEIGKSPDKIIKSQVKEIFPDRDDKKSQEEFEADSLERAASENEKGLSTPTDYGDVPSQPSPTLSSALPLEEEMTMRNEIFNVKTGNKTISKLKLDNSSKVLEKVVSDDHEYEIIVLNPDVTSTSSNKDIKLYNLPELLNHNDGYSLVSEVYVNDGYNFGSLTSSPSNTSTSSGPKIRYSEPVEKPGHLTIQVEDSPENYIQYPDDSDSFEPDTLDRKPNRHKHEDTEPLVRPARKQVENYNDSLERPVQILLRTTGSFRSDSLSQAGSDDLTQILNGSPLNRGFGSLREIYEARYNYRNEADNVSLVGSTRSLNNEMDTFSRRRSHHYSKSGPRSVDGVILNPEAKQAKRQRAPTPPGLTNGLHKPKPPDAMPPLPPKASAIYEDPPPPRPIYKIEPTPPLPPRTIKPPLPPKNGCSRSTREKRTISNLARRPLPPLPVTKRSPFGQDISTMSSTSTIESRDLETLSNLSGASVDSLNESDYEAFYMAPYSGDEEQDGSQTLGHRVEKSLTNKFPHFQQQIKPRCDLNSQFILQPVRSTAQLYENGSLKKAESVENKNNNGDSPTSEKTQSLDKDIVKHLRDKRGADSVKKTWRRMIESNASKVIQKPEDSGYLSTDSNDSRKRHKMTKTATILETETQSSSHGQGSVSETDESLCDGASESGAESIATDSFFFGNFRKLSTCAKVTESVDSGVGSDLIRTLNNPALLEDAGGTSSDSENVSFVTVLPPGSSQRRSSIRC</sequence>
<feature type="region of interest" description="Disordered" evidence="1">
    <location>
        <begin position="459"/>
        <end position="484"/>
    </location>
</feature>
<dbReference type="Proteomes" id="UP001233999">
    <property type="component" value="Unassembled WGS sequence"/>
</dbReference>
<feature type="compositionally biased region" description="Low complexity" evidence="1">
    <location>
        <begin position="419"/>
        <end position="429"/>
    </location>
</feature>
<dbReference type="GO" id="GO:0035317">
    <property type="term" value="P:imaginal disc-derived wing hair organization"/>
    <property type="evidence" value="ECO:0007669"/>
    <property type="project" value="TreeGrafter"/>
</dbReference>
<reference evidence="2" key="1">
    <citation type="journal article" date="2023" name="IScience">
        <title>Live-bearing cockroach genome reveals convergent evolutionary mechanisms linked to viviparity in insects and beyond.</title>
        <authorList>
            <person name="Fouks B."/>
            <person name="Harrison M.C."/>
            <person name="Mikhailova A.A."/>
            <person name="Marchal E."/>
            <person name="English S."/>
            <person name="Carruthers M."/>
            <person name="Jennings E.C."/>
            <person name="Chiamaka E.L."/>
            <person name="Frigard R.A."/>
            <person name="Pippel M."/>
            <person name="Attardo G.M."/>
            <person name="Benoit J.B."/>
            <person name="Bornberg-Bauer E."/>
            <person name="Tobe S.S."/>
        </authorList>
    </citation>
    <scope>NUCLEOTIDE SEQUENCE</scope>
    <source>
        <strain evidence="2">Stay&amp;Tobe</strain>
    </source>
</reference>
<proteinExistence type="predicted"/>
<evidence type="ECO:0000313" key="3">
    <source>
        <dbReference type="Proteomes" id="UP001233999"/>
    </source>
</evidence>
<feature type="region of interest" description="Disordered" evidence="1">
    <location>
        <begin position="419"/>
        <end position="438"/>
    </location>
</feature>
<dbReference type="PANTHER" id="PTHR39387:SF1">
    <property type="entry name" value="SHAVENOID, ISOFORM B"/>
    <property type="match status" value="1"/>
</dbReference>
<feature type="compositionally biased region" description="Polar residues" evidence="1">
    <location>
        <begin position="987"/>
        <end position="997"/>
    </location>
</feature>
<feature type="region of interest" description="Disordered" evidence="1">
    <location>
        <begin position="656"/>
        <end position="714"/>
    </location>
</feature>
<feature type="compositionally biased region" description="Polar residues" evidence="1">
    <location>
        <begin position="813"/>
        <end position="826"/>
    </location>
</feature>
<feature type="compositionally biased region" description="Basic and acidic residues" evidence="1">
    <location>
        <begin position="470"/>
        <end position="484"/>
    </location>
</feature>
<comment type="caution">
    <text evidence="2">The sequence shown here is derived from an EMBL/GenBank/DDBJ whole genome shotgun (WGS) entry which is preliminary data.</text>
</comment>
<feature type="region of interest" description="Disordered" evidence="1">
    <location>
        <begin position="857"/>
        <end position="918"/>
    </location>
</feature>
<evidence type="ECO:0000256" key="1">
    <source>
        <dbReference type="SAM" id="MobiDB-lite"/>
    </source>
</evidence>
<keyword evidence="3" id="KW-1185">Reference proteome</keyword>
<feature type="region of interest" description="Disordered" evidence="1">
    <location>
        <begin position="807"/>
        <end position="831"/>
    </location>
</feature>
<feature type="region of interest" description="Disordered" evidence="1">
    <location>
        <begin position="272"/>
        <end position="320"/>
    </location>
</feature>
<feature type="region of interest" description="Disordered" evidence="1">
    <location>
        <begin position="603"/>
        <end position="632"/>
    </location>
</feature>
<feature type="compositionally biased region" description="Basic and acidic residues" evidence="1">
    <location>
        <begin position="272"/>
        <end position="301"/>
    </location>
</feature>
<feature type="region of interest" description="Disordered" evidence="1">
    <location>
        <begin position="123"/>
        <end position="142"/>
    </location>
</feature>
<dbReference type="PANTHER" id="PTHR39387">
    <property type="entry name" value="SHAVENOID, ISOFORM B"/>
    <property type="match status" value="1"/>
</dbReference>
<gene>
    <name evidence="2" type="ORF">L9F63_019741</name>
</gene>
<accession>A0AAD7ZUF4</accession>
<organism evidence="2 3">
    <name type="scientific">Diploptera punctata</name>
    <name type="common">Pacific beetle cockroach</name>
    <dbReference type="NCBI Taxonomy" id="6984"/>
    <lineage>
        <taxon>Eukaryota</taxon>
        <taxon>Metazoa</taxon>
        <taxon>Ecdysozoa</taxon>
        <taxon>Arthropoda</taxon>
        <taxon>Hexapoda</taxon>
        <taxon>Insecta</taxon>
        <taxon>Pterygota</taxon>
        <taxon>Neoptera</taxon>
        <taxon>Polyneoptera</taxon>
        <taxon>Dictyoptera</taxon>
        <taxon>Blattodea</taxon>
        <taxon>Blaberoidea</taxon>
        <taxon>Blaberidae</taxon>
        <taxon>Diplopterinae</taxon>
        <taxon>Diploptera</taxon>
    </lineage>
</organism>
<feature type="compositionally biased region" description="Polar residues" evidence="1">
    <location>
        <begin position="970"/>
        <end position="980"/>
    </location>
</feature>
<reference evidence="2" key="2">
    <citation type="submission" date="2023-05" db="EMBL/GenBank/DDBJ databases">
        <authorList>
            <person name="Fouks B."/>
        </authorList>
    </citation>
    <scope>NUCLEOTIDE SEQUENCE</scope>
    <source>
        <strain evidence="2">Stay&amp;Tobe</strain>
        <tissue evidence="2">Testes</tissue>
    </source>
</reference>